<keyword evidence="1" id="KW-0732">Signal</keyword>
<dbReference type="AlphaFoldDB" id="A0A078AHB2"/>
<dbReference type="InParanoid" id="A0A078AHB2"/>
<dbReference type="EMBL" id="CCKQ01009722">
    <property type="protein sequence ID" value="CDW81231.1"/>
    <property type="molecule type" value="Genomic_DNA"/>
</dbReference>
<organism evidence="2 3">
    <name type="scientific">Stylonychia lemnae</name>
    <name type="common">Ciliate</name>
    <dbReference type="NCBI Taxonomy" id="5949"/>
    <lineage>
        <taxon>Eukaryota</taxon>
        <taxon>Sar</taxon>
        <taxon>Alveolata</taxon>
        <taxon>Ciliophora</taxon>
        <taxon>Intramacronucleata</taxon>
        <taxon>Spirotrichea</taxon>
        <taxon>Stichotrichia</taxon>
        <taxon>Sporadotrichida</taxon>
        <taxon>Oxytrichidae</taxon>
        <taxon>Stylonychinae</taxon>
        <taxon>Stylonychia</taxon>
    </lineage>
</organism>
<evidence type="ECO:0000313" key="3">
    <source>
        <dbReference type="Proteomes" id="UP000039865"/>
    </source>
</evidence>
<protein>
    <submittedName>
        <fullName evidence="2">Uncharacterized protein</fullName>
    </submittedName>
</protein>
<sequence>MRNHFLLCIFTGLLGILQSVRIEISKENIVQRLQKDYGFFQERINEKLRQQNRQDNSISLDYQTLQIEDPQESKQKAVKFTIEGSASQEKFTAVVVQKLEPSQPWAGYKYHLQSDVKIFGIENDILRRDVTAIVSRLAIMFTDWTNNNMWGSSEQMYGSHLAIYLFVRNSDYFYTNGQSIFYVHCSNLLRRGQNQTNLTDINFYQDAPQLSPSRYFGITLNDQCLKKMFTTFLSREKNFDFLHQLRYHNLLFPEINSMNVFWLSSIFPKLETLYDKNQKVNIILNPIDAFQNWVDNAIANFKAEFNQDHIELSIPLIFDINVKNSQNGWDEFRRCYLEGQPFKFQINGLPAGVQKIMIVNPKSPSERTSSFFINTFDLDIEEEQIIVKGLVNNLVEKFFRQLTTLPLELPTKFSRFDIEEVSRNFKLSAIPGYLDFGIESLDLNQIPSLGFNFVDKAGHISGSFQWEEGERQNIAQVIQLINEGKKQEYEQTLSLFKETKTTIKQLEKKFQSDKKRLFEEQFLIERENDLKANCNSKVEESFNSILGEF</sequence>
<gene>
    <name evidence="2" type="primary">Contig18882.g20031</name>
    <name evidence="2" type="ORF">STYLEM_10243</name>
</gene>
<dbReference type="Proteomes" id="UP000039865">
    <property type="component" value="Unassembled WGS sequence"/>
</dbReference>
<reference evidence="2 3" key="1">
    <citation type="submission" date="2014-06" db="EMBL/GenBank/DDBJ databases">
        <authorList>
            <person name="Swart Estienne"/>
        </authorList>
    </citation>
    <scope>NUCLEOTIDE SEQUENCE [LARGE SCALE GENOMIC DNA]</scope>
    <source>
        <strain evidence="2 3">130c</strain>
    </source>
</reference>
<keyword evidence="3" id="KW-1185">Reference proteome</keyword>
<evidence type="ECO:0000313" key="2">
    <source>
        <dbReference type="EMBL" id="CDW81231.1"/>
    </source>
</evidence>
<feature type="chain" id="PRO_5001729417" evidence="1">
    <location>
        <begin position="20"/>
        <end position="549"/>
    </location>
</feature>
<feature type="signal peptide" evidence="1">
    <location>
        <begin position="1"/>
        <end position="19"/>
    </location>
</feature>
<proteinExistence type="predicted"/>
<name>A0A078AHB2_STYLE</name>
<accession>A0A078AHB2</accession>
<evidence type="ECO:0000256" key="1">
    <source>
        <dbReference type="SAM" id="SignalP"/>
    </source>
</evidence>